<dbReference type="AlphaFoldDB" id="A0A6J5X3D7"/>
<keyword evidence="4 5" id="KW-0472">Membrane</keyword>
<feature type="transmembrane region" description="Helical" evidence="5">
    <location>
        <begin position="213"/>
        <end position="231"/>
    </location>
</feature>
<proteinExistence type="predicted"/>
<dbReference type="Pfam" id="PF00083">
    <property type="entry name" value="Sugar_tr"/>
    <property type="match status" value="1"/>
</dbReference>
<evidence type="ECO:0000256" key="5">
    <source>
        <dbReference type="SAM" id="Phobius"/>
    </source>
</evidence>
<evidence type="ECO:0000256" key="2">
    <source>
        <dbReference type="ARBA" id="ARBA00022692"/>
    </source>
</evidence>
<protein>
    <recommendedName>
        <fullName evidence="6">Major facilitator superfamily (MFS) profile domain-containing protein</fullName>
    </recommendedName>
</protein>
<feature type="domain" description="Major facilitator superfamily (MFS) profile" evidence="6">
    <location>
        <begin position="47"/>
        <end position="503"/>
    </location>
</feature>
<keyword evidence="8" id="KW-1185">Reference proteome</keyword>
<gene>
    <name evidence="7" type="ORF">ORAREDHAP_LOCUS25913</name>
</gene>
<feature type="transmembrane region" description="Helical" evidence="5">
    <location>
        <begin position="243"/>
        <end position="262"/>
    </location>
</feature>
<dbReference type="EMBL" id="CAEKKB010000004">
    <property type="protein sequence ID" value="CAB4307321.1"/>
    <property type="molecule type" value="Genomic_DNA"/>
</dbReference>
<keyword evidence="2 5" id="KW-0812">Transmembrane</keyword>
<dbReference type="InterPro" id="IPR036259">
    <property type="entry name" value="MFS_trans_sf"/>
</dbReference>
<sequence length="534" mass="59157">MADSNPLLSEINSAESEPQVLHHKHPPSLDSRIELFIGDFGWAQFLQAFLVSFSWFFDAQQTFITVFTDAQPTWRCTQLNDPHNSCNSASNVCQLPQNSWAWDQPRHTSTISEWALECSPSLVQGMPTSAFFLGCLIGGLALATLADTSLGRKNMLFLTCLVMSLSTFLTAFSFNIWIYSILRFITGFGRATIGTSALVLSTELVGRRFRGQVGVIGFFCFTLGFLCLPAIAYTQRAHSWRTLYFWTSIPTFFYCILVHFLVRESPRWLFVQGRKEEAIATLKHIAPINVTTTKTPLTSSFFSNLSFEQETRNVDLYSAINVLVKRRWAFRRLSAVMAIGFGVGMVYYGMPLALGSLDFNLYLSVTFNGLSEIPASLITLFFIDKVNRKTSLLVFTSLSGVCSVMSVLKGIHPIWTTIQIVFELVSFFSACSAFGVLLIFTIELFPTCVRNSAVSLVRQAVVLGGVFSPMLAAAGRVNGGFLSYGVFGVVVGVFGLFVVCLPETSGRGICDTMDEEEYKQRDSCCLYNAAAGDV</sequence>
<keyword evidence="3 5" id="KW-1133">Transmembrane helix</keyword>
<dbReference type="InterPro" id="IPR005828">
    <property type="entry name" value="MFS_sugar_transport-like"/>
</dbReference>
<feature type="transmembrane region" description="Helical" evidence="5">
    <location>
        <begin position="390"/>
        <end position="408"/>
    </location>
</feature>
<feature type="transmembrane region" description="Helical" evidence="5">
    <location>
        <begin position="481"/>
        <end position="501"/>
    </location>
</feature>
<feature type="transmembrane region" description="Helical" evidence="5">
    <location>
        <begin position="333"/>
        <end position="350"/>
    </location>
</feature>
<evidence type="ECO:0000256" key="4">
    <source>
        <dbReference type="ARBA" id="ARBA00023136"/>
    </source>
</evidence>
<dbReference type="InterPro" id="IPR020846">
    <property type="entry name" value="MFS_dom"/>
</dbReference>
<evidence type="ECO:0000259" key="6">
    <source>
        <dbReference type="PROSITE" id="PS50850"/>
    </source>
</evidence>
<accession>A0A6J5X3D7</accession>
<dbReference type="Proteomes" id="UP000507245">
    <property type="component" value="Unassembled WGS sequence"/>
</dbReference>
<evidence type="ECO:0000256" key="1">
    <source>
        <dbReference type="ARBA" id="ARBA00004141"/>
    </source>
</evidence>
<feature type="transmembrane region" description="Helical" evidence="5">
    <location>
        <begin position="420"/>
        <end position="444"/>
    </location>
</feature>
<dbReference type="OrthoDB" id="5296287at2759"/>
<dbReference type="Gene3D" id="1.20.1250.20">
    <property type="entry name" value="MFS general substrate transporter like domains"/>
    <property type="match status" value="1"/>
</dbReference>
<evidence type="ECO:0000313" key="7">
    <source>
        <dbReference type="EMBL" id="CAB4307321.1"/>
    </source>
</evidence>
<feature type="transmembrane region" description="Helical" evidence="5">
    <location>
        <begin position="125"/>
        <end position="143"/>
    </location>
</feature>
<dbReference type="SUPFAM" id="SSF103473">
    <property type="entry name" value="MFS general substrate transporter"/>
    <property type="match status" value="1"/>
</dbReference>
<comment type="subcellular location">
    <subcellularLocation>
        <location evidence="1">Membrane</location>
        <topology evidence="1">Multi-pass membrane protein</topology>
    </subcellularLocation>
</comment>
<reference evidence="8" key="1">
    <citation type="journal article" date="2020" name="Genome Biol.">
        <title>Gamete binning: chromosome-level and haplotype-resolved genome assembly enabled by high-throughput single-cell sequencing of gamete genomes.</title>
        <authorList>
            <person name="Campoy J.A."/>
            <person name="Sun H."/>
            <person name="Goel M."/>
            <person name="Jiao W.-B."/>
            <person name="Folz-Donahue K."/>
            <person name="Wang N."/>
            <person name="Rubio M."/>
            <person name="Liu C."/>
            <person name="Kukat C."/>
            <person name="Ruiz D."/>
            <person name="Huettel B."/>
            <person name="Schneeberger K."/>
        </authorList>
    </citation>
    <scope>NUCLEOTIDE SEQUENCE [LARGE SCALE GENOMIC DNA]</scope>
    <source>
        <strain evidence="8">cv. Rojo Pasion</strain>
    </source>
</reference>
<evidence type="ECO:0000256" key="3">
    <source>
        <dbReference type="ARBA" id="ARBA00022989"/>
    </source>
</evidence>
<dbReference type="GO" id="GO:0022857">
    <property type="term" value="F:transmembrane transporter activity"/>
    <property type="evidence" value="ECO:0007669"/>
    <property type="project" value="InterPro"/>
</dbReference>
<feature type="transmembrane region" description="Helical" evidence="5">
    <location>
        <begin position="456"/>
        <end position="475"/>
    </location>
</feature>
<name>A0A6J5X3D7_PRUAR</name>
<dbReference type="PANTHER" id="PTHR24064">
    <property type="entry name" value="SOLUTE CARRIER FAMILY 22 MEMBER"/>
    <property type="match status" value="1"/>
</dbReference>
<feature type="transmembrane region" description="Helical" evidence="5">
    <location>
        <begin position="155"/>
        <end position="178"/>
    </location>
</feature>
<organism evidence="7 8">
    <name type="scientific">Prunus armeniaca</name>
    <name type="common">Apricot</name>
    <name type="synonym">Armeniaca vulgaris</name>
    <dbReference type="NCBI Taxonomy" id="36596"/>
    <lineage>
        <taxon>Eukaryota</taxon>
        <taxon>Viridiplantae</taxon>
        <taxon>Streptophyta</taxon>
        <taxon>Embryophyta</taxon>
        <taxon>Tracheophyta</taxon>
        <taxon>Spermatophyta</taxon>
        <taxon>Magnoliopsida</taxon>
        <taxon>eudicotyledons</taxon>
        <taxon>Gunneridae</taxon>
        <taxon>Pentapetalae</taxon>
        <taxon>rosids</taxon>
        <taxon>fabids</taxon>
        <taxon>Rosales</taxon>
        <taxon>Rosaceae</taxon>
        <taxon>Amygdaloideae</taxon>
        <taxon>Amygdaleae</taxon>
        <taxon>Prunus</taxon>
    </lineage>
</organism>
<feature type="transmembrane region" description="Helical" evidence="5">
    <location>
        <begin position="362"/>
        <end position="383"/>
    </location>
</feature>
<dbReference type="GO" id="GO:0016020">
    <property type="term" value="C:membrane"/>
    <property type="evidence" value="ECO:0007669"/>
    <property type="project" value="UniProtKB-SubCell"/>
</dbReference>
<evidence type="ECO:0000313" key="8">
    <source>
        <dbReference type="Proteomes" id="UP000507245"/>
    </source>
</evidence>
<dbReference type="PROSITE" id="PS50850">
    <property type="entry name" value="MFS"/>
    <property type="match status" value="1"/>
</dbReference>